<accession>D8LZE2</accession>
<dbReference type="PANTHER" id="PTHR12277">
    <property type="entry name" value="ALPHA/BETA HYDROLASE DOMAIN-CONTAINING PROTEIN"/>
    <property type="match status" value="1"/>
</dbReference>
<dbReference type="EMBL" id="FN668640">
    <property type="protein sequence ID" value="CBK21181.2"/>
    <property type="molecule type" value="Genomic_DNA"/>
</dbReference>
<evidence type="ECO:0000313" key="1">
    <source>
        <dbReference type="EMBL" id="CBK21181.2"/>
    </source>
</evidence>
<reference evidence="1" key="1">
    <citation type="submission" date="2010-02" db="EMBL/GenBank/DDBJ databases">
        <title>Sequencing and annotation of the Blastocystis hominis genome.</title>
        <authorList>
            <person name="Wincker P."/>
        </authorList>
    </citation>
    <scope>NUCLEOTIDE SEQUENCE</scope>
    <source>
        <strain evidence="1">Singapore isolate B</strain>
    </source>
</reference>
<evidence type="ECO:0000313" key="2">
    <source>
        <dbReference type="Proteomes" id="UP000008312"/>
    </source>
</evidence>
<dbReference type="GO" id="GO:0016020">
    <property type="term" value="C:membrane"/>
    <property type="evidence" value="ECO:0007669"/>
    <property type="project" value="TreeGrafter"/>
</dbReference>
<dbReference type="RefSeq" id="XP_012895229.1">
    <property type="nucleotide sequence ID" value="XM_013039775.1"/>
</dbReference>
<name>D8LZE2_BLAHO</name>
<proteinExistence type="predicted"/>
<sequence>MIQRKMTRRISSEVFSIHTHDHQTITSILFFPAVTNHHSSHVVLLVSPNACVAECYYDCDPSVHFYTKLGYHVLVYDYRGSGGSTGDVTPENTVSDARLAVEFVEKKYKISLEIVHGTSIGGFVVPRVSNETPLLIFDRTFCDMNSLVSEFVPSIIAVLVKICRRWPMKIAPIFDIHRNSLILFDPEDEIVCFPASLITGLTSRYCRPDSDVNEIETLFLAGIQKGREIVGRIPTVNDIESELSNYEAMTEWQVIEMEGVSQRTKLAILFYKTFICGIPIKSLFFAPQAQQREGVSFIVRFLMVSPRFFAHFQTWRHRVTTFLSRGIDWDRLGEILAMPSFHDCATREFGELVALWERVKECNNRENGVIPGGNVERW</sequence>
<dbReference type="Gene3D" id="3.40.50.1820">
    <property type="entry name" value="alpha/beta hydrolase"/>
    <property type="match status" value="1"/>
</dbReference>
<dbReference type="GO" id="GO:0008474">
    <property type="term" value="F:palmitoyl-(protein) hydrolase activity"/>
    <property type="evidence" value="ECO:0007669"/>
    <property type="project" value="TreeGrafter"/>
</dbReference>
<dbReference type="AlphaFoldDB" id="D8LZE2"/>
<dbReference type="InParanoid" id="D8LZE2"/>
<protein>
    <submittedName>
        <fullName evidence="1">Uncharacterized protein</fullName>
    </submittedName>
</protein>
<gene>
    <name evidence="1" type="ORF">GSBLH_T00006260001</name>
</gene>
<keyword evidence="2" id="KW-1185">Reference proteome</keyword>
<dbReference type="GeneID" id="24922385"/>
<dbReference type="SUPFAM" id="SSF53474">
    <property type="entry name" value="alpha/beta-Hydrolases"/>
    <property type="match status" value="1"/>
</dbReference>
<organism evidence="1">
    <name type="scientific">Blastocystis hominis</name>
    <dbReference type="NCBI Taxonomy" id="12968"/>
    <lineage>
        <taxon>Eukaryota</taxon>
        <taxon>Sar</taxon>
        <taxon>Stramenopiles</taxon>
        <taxon>Bigyra</taxon>
        <taxon>Opalozoa</taxon>
        <taxon>Opalinata</taxon>
        <taxon>Blastocystidae</taxon>
        <taxon>Blastocystis</taxon>
    </lineage>
</organism>
<dbReference type="OrthoDB" id="10249433at2759"/>
<dbReference type="PANTHER" id="PTHR12277:SF81">
    <property type="entry name" value="PROTEIN ABHD13"/>
    <property type="match status" value="1"/>
</dbReference>
<dbReference type="InterPro" id="IPR029058">
    <property type="entry name" value="AB_hydrolase_fold"/>
</dbReference>
<dbReference type="Proteomes" id="UP000008312">
    <property type="component" value="Unassembled WGS sequence"/>
</dbReference>